<dbReference type="Proteomes" id="UP000314294">
    <property type="component" value="Unassembled WGS sequence"/>
</dbReference>
<evidence type="ECO:0000313" key="1">
    <source>
        <dbReference type="EMBL" id="TNN23331.1"/>
    </source>
</evidence>
<proteinExistence type="predicted"/>
<name>A0A4Z2E3N3_9TELE</name>
<comment type="caution">
    <text evidence="1">The sequence shown here is derived from an EMBL/GenBank/DDBJ whole genome shotgun (WGS) entry which is preliminary data.</text>
</comment>
<accession>A0A4Z2E3N3</accession>
<dbReference type="AlphaFoldDB" id="A0A4Z2E3N3"/>
<protein>
    <submittedName>
        <fullName evidence="1">Uncharacterized protein</fullName>
    </submittedName>
</protein>
<sequence>MVPGGFIKPPMTKERTVNRSLPPWLRPGEGLRVCLSRAGHTADGAVKSRQGAELLEENAPASPVFYCR</sequence>
<reference evidence="1 2" key="1">
    <citation type="submission" date="2019-03" db="EMBL/GenBank/DDBJ databases">
        <title>First draft genome of Liparis tanakae, snailfish: a comprehensive survey of snailfish specific genes.</title>
        <authorList>
            <person name="Kim W."/>
            <person name="Song I."/>
            <person name="Jeong J.-H."/>
            <person name="Kim D."/>
            <person name="Kim S."/>
            <person name="Ryu S."/>
            <person name="Song J.Y."/>
            <person name="Lee S.K."/>
        </authorList>
    </citation>
    <scope>NUCLEOTIDE SEQUENCE [LARGE SCALE GENOMIC DNA]</scope>
    <source>
        <tissue evidence="1">Muscle</tissue>
    </source>
</reference>
<evidence type="ECO:0000313" key="2">
    <source>
        <dbReference type="Proteomes" id="UP000314294"/>
    </source>
</evidence>
<dbReference type="EMBL" id="SRLO01018878">
    <property type="protein sequence ID" value="TNN23331.1"/>
    <property type="molecule type" value="Genomic_DNA"/>
</dbReference>
<organism evidence="1 2">
    <name type="scientific">Liparis tanakae</name>
    <name type="common">Tanaka's snailfish</name>
    <dbReference type="NCBI Taxonomy" id="230148"/>
    <lineage>
        <taxon>Eukaryota</taxon>
        <taxon>Metazoa</taxon>
        <taxon>Chordata</taxon>
        <taxon>Craniata</taxon>
        <taxon>Vertebrata</taxon>
        <taxon>Euteleostomi</taxon>
        <taxon>Actinopterygii</taxon>
        <taxon>Neopterygii</taxon>
        <taxon>Teleostei</taxon>
        <taxon>Neoteleostei</taxon>
        <taxon>Acanthomorphata</taxon>
        <taxon>Eupercaria</taxon>
        <taxon>Perciformes</taxon>
        <taxon>Cottioidei</taxon>
        <taxon>Cottales</taxon>
        <taxon>Liparidae</taxon>
        <taxon>Liparis</taxon>
    </lineage>
</organism>
<keyword evidence="2" id="KW-1185">Reference proteome</keyword>
<gene>
    <name evidence="1" type="ORF">EYF80_066550</name>
</gene>